<dbReference type="InterPro" id="IPR007527">
    <property type="entry name" value="Znf_SWIM"/>
</dbReference>
<dbReference type="PROSITE" id="PS50966">
    <property type="entry name" value="ZF_SWIM"/>
    <property type="match status" value="1"/>
</dbReference>
<evidence type="ECO:0000256" key="1">
    <source>
        <dbReference type="PROSITE-ProRule" id="PRU00325"/>
    </source>
</evidence>
<evidence type="ECO:0000313" key="4">
    <source>
        <dbReference type="EMBL" id="GAA4708665.1"/>
    </source>
</evidence>
<evidence type="ECO:0000259" key="3">
    <source>
        <dbReference type="PROSITE" id="PS50966"/>
    </source>
</evidence>
<comment type="caution">
    <text evidence="4">The sequence shown here is derived from an EMBL/GenBank/DDBJ whole genome shotgun (WGS) entry which is preliminary data.</text>
</comment>
<dbReference type="Pfam" id="PF04434">
    <property type="entry name" value="SWIM"/>
    <property type="match status" value="1"/>
</dbReference>
<reference evidence="5" key="1">
    <citation type="journal article" date="2019" name="Int. J. Syst. Evol. Microbiol.">
        <title>The Global Catalogue of Microorganisms (GCM) 10K type strain sequencing project: providing services to taxonomists for standard genome sequencing and annotation.</title>
        <authorList>
            <consortium name="The Broad Institute Genomics Platform"/>
            <consortium name="The Broad Institute Genome Sequencing Center for Infectious Disease"/>
            <person name="Wu L."/>
            <person name="Ma J."/>
        </authorList>
    </citation>
    <scope>NUCLEOTIDE SEQUENCE [LARGE SCALE GENOMIC DNA]</scope>
    <source>
        <strain evidence="5">JCM 17975</strain>
    </source>
</reference>
<evidence type="ECO:0000256" key="2">
    <source>
        <dbReference type="SAM" id="MobiDB-lite"/>
    </source>
</evidence>
<name>A0ABP8XMB6_9MICO</name>
<dbReference type="EMBL" id="BAABHM010000015">
    <property type="protein sequence ID" value="GAA4708665.1"/>
    <property type="molecule type" value="Genomic_DNA"/>
</dbReference>
<proteinExistence type="predicted"/>
<dbReference type="Proteomes" id="UP001500843">
    <property type="component" value="Unassembled WGS sequence"/>
</dbReference>
<keyword evidence="5" id="KW-1185">Reference proteome</keyword>
<evidence type="ECO:0000313" key="5">
    <source>
        <dbReference type="Proteomes" id="UP001500843"/>
    </source>
</evidence>
<accession>A0ABP8XMB6</accession>
<protein>
    <submittedName>
        <fullName evidence="4">SWIM zinc finger family protein</fullName>
    </submittedName>
</protein>
<keyword evidence="1" id="KW-0479">Metal-binding</keyword>
<feature type="domain" description="SWIM-type" evidence="3">
    <location>
        <begin position="14"/>
        <end position="47"/>
    </location>
</feature>
<sequence length="399" mass="42151">MLWGYCAGSGKSGYQICVDLAEPAYKCSCPSRKFPCKHTLALLLSWADESVSAAEPVDFARQWKAQRAGRAQAKVTRASAPATPQQQAAAEKRAAVRDERMRAGVDELARWLDDRATEGLAPLASAGYAPFDQMAARLVDAQVPGLAARVRECGAVASSGSGWADRLLVEMGLLRLLATAAGQLDQLPEPFAATVRARLGRTPGTEEVLATEPTRDTWQVLGSRDTTDSTLVARAVWLRGRQTGQVAQLLAFSPPGQPLPAASATGTEVDADLYWYPGALELRAVLRPGQAAASSFAAPAGAVSVESGIDQVARALGADPWLDRYPLLLRGALVPGRDGSPWCVMSEGEALPLIGAASQAEPWHLYAATGGQECDVAVEWTPRGVVPLSVWTLGGLVNA</sequence>
<feature type="region of interest" description="Disordered" evidence="2">
    <location>
        <begin position="76"/>
        <end position="95"/>
    </location>
</feature>
<feature type="compositionally biased region" description="Low complexity" evidence="2">
    <location>
        <begin position="78"/>
        <end position="89"/>
    </location>
</feature>
<organism evidence="4 5">
    <name type="scientific">Promicromonospora umidemergens</name>
    <dbReference type="NCBI Taxonomy" id="629679"/>
    <lineage>
        <taxon>Bacteria</taxon>
        <taxon>Bacillati</taxon>
        <taxon>Actinomycetota</taxon>
        <taxon>Actinomycetes</taxon>
        <taxon>Micrococcales</taxon>
        <taxon>Promicromonosporaceae</taxon>
        <taxon>Promicromonospora</taxon>
    </lineage>
</organism>
<keyword evidence="1" id="KW-0863">Zinc-finger</keyword>
<keyword evidence="1" id="KW-0862">Zinc</keyword>
<gene>
    <name evidence="4" type="ORF">GCM10023198_34240</name>
</gene>